<name>X1E669_9ZZZZ</name>
<organism evidence="1">
    <name type="scientific">marine sediment metagenome</name>
    <dbReference type="NCBI Taxonomy" id="412755"/>
    <lineage>
        <taxon>unclassified sequences</taxon>
        <taxon>metagenomes</taxon>
        <taxon>ecological metagenomes</taxon>
    </lineage>
</organism>
<dbReference type="AlphaFoldDB" id="X1E669"/>
<dbReference type="EMBL" id="BART01021808">
    <property type="protein sequence ID" value="GAH04153.1"/>
    <property type="molecule type" value="Genomic_DNA"/>
</dbReference>
<proteinExistence type="predicted"/>
<sequence length="60" mass="7098">MPFLYGVKGCSHCDSRDVCPKILKNSESNLLKEVNNYRDSNGMNWQTFCEDFFRLFREIT</sequence>
<reference evidence="1" key="1">
    <citation type="journal article" date="2014" name="Front. Microbiol.">
        <title>High frequency of phylogenetically diverse reductive dehalogenase-homologous genes in deep subseafloor sedimentary metagenomes.</title>
        <authorList>
            <person name="Kawai M."/>
            <person name="Futagami T."/>
            <person name="Toyoda A."/>
            <person name="Takaki Y."/>
            <person name="Nishi S."/>
            <person name="Hori S."/>
            <person name="Arai W."/>
            <person name="Tsubouchi T."/>
            <person name="Morono Y."/>
            <person name="Uchiyama I."/>
            <person name="Ito T."/>
            <person name="Fujiyama A."/>
            <person name="Inagaki F."/>
            <person name="Takami H."/>
        </authorList>
    </citation>
    <scope>NUCLEOTIDE SEQUENCE</scope>
    <source>
        <strain evidence="1">Expedition CK06-06</strain>
    </source>
</reference>
<accession>X1E669</accession>
<comment type="caution">
    <text evidence="1">The sequence shown here is derived from an EMBL/GenBank/DDBJ whole genome shotgun (WGS) entry which is preliminary data.</text>
</comment>
<gene>
    <name evidence="1" type="ORF">S01H4_40115</name>
</gene>
<protein>
    <submittedName>
        <fullName evidence="1">Uncharacterized protein</fullName>
    </submittedName>
</protein>
<evidence type="ECO:0000313" key="1">
    <source>
        <dbReference type="EMBL" id="GAH04153.1"/>
    </source>
</evidence>